<dbReference type="EnsemblBacteria" id="AAS95496">
    <property type="protein sequence ID" value="AAS95496"/>
    <property type="gene ID" value="DVU_1016"/>
</dbReference>
<accession>Q72DB3</accession>
<reference evidence="1 2" key="1">
    <citation type="journal article" date="2004" name="Nat. Biotechnol.">
        <title>The genome sequence of the anaerobic, sulfate-reducing bacterium Desulfovibrio vulgaris Hildenborough.</title>
        <authorList>
            <person name="Heidelberg J.F."/>
            <person name="Seshadri R."/>
            <person name="Haveman S.A."/>
            <person name="Hemme C.L."/>
            <person name="Paulsen I.T."/>
            <person name="Kolonay J.F."/>
            <person name="Eisen J.A."/>
            <person name="Ward N."/>
            <person name="Methe B."/>
            <person name="Brinkac L.M."/>
            <person name="Daugherty S.C."/>
            <person name="Deboy R.T."/>
            <person name="Dodson R.J."/>
            <person name="Durkin A.S."/>
            <person name="Madupu R."/>
            <person name="Nelson W.C."/>
            <person name="Sullivan S.A."/>
            <person name="Fouts D."/>
            <person name="Haft D.H."/>
            <person name="Selengut J."/>
            <person name="Peterson J.D."/>
            <person name="Davidsen T.M."/>
            <person name="Zafar N."/>
            <person name="Zhou L."/>
            <person name="Radune D."/>
            <person name="Dimitrov G."/>
            <person name="Hance M."/>
            <person name="Tran K."/>
            <person name="Khouri H."/>
            <person name="Gill J."/>
            <person name="Utterback T.R."/>
            <person name="Feldblyum T.V."/>
            <person name="Wall J.D."/>
            <person name="Voordouw G."/>
            <person name="Fraser C.M."/>
        </authorList>
    </citation>
    <scope>NUCLEOTIDE SEQUENCE [LARGE SCALE GENOMIC DNA]</scope>
    <source>
        <strain evidence="2">ATCC 29579 / DSM 644 / NCIMB 8303 / VKM B-1760 / Hildenborough</strain>
    </source>
</reference>
<dbReference type="EMBL" id="AE017285">
    <property type="protein sequence ID" value="AAS95496.1"/>
    <property type="molecule type" value="Genomic_DNA"/>
</dbReference>
<evidence type="ECO:0000313" key="2">
    <source>
        <dbReference type="Proteomes" id="UP000002194"/>
    </source>
</evidence>
<dbReference type="STRING" id="882.DVU_1016"/>
<protein>
    <submittedName>
        <fullName evidence="1">Uncharacterized protein</fullName>
    </submittedName>
</protein>
<evidence type="ECO:0000313" key="1">
    <source>
        <dbReference type="EMBL" id="AAS95496.1"/>
    </source>
</evidence>
<dbReference type="Proteomes" id="UP000002194">
    <property type="component" value="Chromosome"/>
</dbReference>
<sequence length="54" mass="6326">MFFINSRHFSPKQVTTSRFSTLPRNAATYRKLRKVQPFSALCNKRTDSPPLARR</sequence>
<dbReference type="AlphaFoldDB" id="Q72DB3"/>
<name>Q72DB3_NITV2</name>
<dbReference type="PaxDb" id="882-DVU_1016"/>
<dbReference type="HOGENOM" id="CLU_3042804_0_0_7"/>
<organism evidence="1 2">
    <name type="scientific">Nitratidesulfovibrio vulgaris (strain ATCC 29579 / DSM 644 / CCUG 34227 / NCIMB 8303 / VKM B-1760 / Hildenborough)</name>
    <name type="common">Desulfovibrio vulgaris</name>
    <dbReference type="NCBI Taxonomy" id="882"/>
    <lineage>
        <taxon>Bacteria</taxon>
        <taxon>Pseudomonadati</taxon>
        <taxon>Thermodesulfobacteriota</taxon>
        <taxon>Desulfovibrionia</taxon>
        <taxon>Desulfovibrionales</taxon>
        <taxon>Desulfovibrionaceae</taxon>
        <taxon>Nitratidesulfovibrio</taxon>
    </lineage>
</organism>
<gene>
    <name evidence="1" type="ordered locus">DVU_1016</name>
</gene>
<dbReference type="KEGG" id="dvu:DVU_1016"/>
<proteinExistence type="predicted"/>
<keyword evidence="2" id="KW-1185">Reference proteome</keyword>